<evidence type="ECO:0000256" key="1">
    <source>
        <dbReference type="SAM" id="MobiDB-lite"/>
    </source>
</evidence>
<dbReference type="AlphaFoldDB" id="A0A0W0FBQ3"/>
<gene>
    <name evidence="2" type="ORF">WG66_13629</name>
</gene>
<dbReference type="Proteomes" id="UP000054988">
    <property type="component" value="Unassembled WGS sequence"/>
</dbReference>
<name>A0A0W0FBQ3_MONRR</name>
<protein>
    <submittedName>
        <fullName evidence="2">Uncharacterized protein</fullName>
    </submittedName>
</protein>
<accession>A0A0W0FBQ3</accession>
<feature type="compositionally biased region" description="Polar residues" evidence="1">
    <location>
        <begin position="48"/>
        <end position="58"/>
    </location>
</feature>
<reference evidence="2 3" key="1">
    <citation type="submission" date="2015-12" db="EMBL/GenBank/DDBJ databases">
        <title>Draft genome sequence of Moniliophthora roreri, the causal agent of frosty pod rot of cacao.</title>
        <authorList>
            <person name="Aime M.C."/>
            <person name="Diaz-Valderrama J.R."/>
            <person name="Kijpornyongpan T."/>
            <person name="Phillips-Mora W."/>
        </authorList>
    </citation>
    <scope>NUCLEOTIDE SEQUENCE [LARGE SCALE GENOMIC DNA]</scope>
    <source>
        <strain evidence="2 3">MCA 2952</strain>
    </source>
</reference>
<evidence type="ECO:0000313" key="2">
    <source>
        <dbReference type="EMBL" id="KTB33775.1"/>
    </source>
</evidence>
<organism evidence="2 3">
    <name type="scientific">Moniliophthora roreri</name>
    <name type="common">Frosty pod rot fungus</name>
    <name type="synonym">Monilia roreri</name>
    <dbReference type="NCBI Taxonomy" id="221103"/>
    <lineage>
        <taxon>Eukaryota</taxon>
        <taxon>Fungi</taxon>
        <taxon>Dikarya</taxon>
        <taxon>Basidiomycota</taxon>
        <taxon>Agaricomycotina</taxon>
        <taxon>Agaricomycetes</taxon>
        <taxon>Agaricomycetidae</taxon>
        <taxon>Agaricales</taxon>
        <taxon>Marasmiineae</taxon>
        <taxon>Marasmiaceae</taxon>
        <taxon>Moniliophthora</taxon>
    </lineage>
</organism>
<comment type="caution">
    <text evidence="2">The sequence shown here is derived from an EMBL/GenBank/DDBJ whole genome shotgun (WGS) entry which is preliminary data.</text>
</comment>
<feature type="region of interest" description="Disordered" evidence="1">
    <location>
        <begin position="1"/>
        <end position="95"/>
    </location>
</feature>
<feature type="compositionally biased region" description="Polar residues" evidence="1">
    <location>
        <begin position="1"/>
        <end position="10"/>
    </location>
</feature>
<dbReference type="EMBL" id="LATX01002135">
    <property type="protein sequence ID" value="KTB33775.1"/>
    <property type="molecule type" value="Genomic_DNA"/>
</dbReference>
<evidence type="ECO:0000313" key="3">
    <source>
        <dbReference type="Proteomes" id="UP000054988"/>
    </source>
</evidence>
<sequence length="95" mass="10550">MPPQTEQQLEQDIAEAEARRRGQLTQSISNPGGRPLTETPADDPGTRRISTPSFTLIGSRTIEREEESSPNTPKPPDSDTLNISTNYLEELDPFQ</sequence>
<proteinExistence type="predicted"/>